<evidence type="ECO:0000256" key="19">
    <source>
        <dbReference type="HAMAP-Rule" id="MF_04006"/>
    </source>
</evidence>
<comment type="similarity">
    <text evidence="1 20">Belongs to the papillomaviridae E6 protein family.</text>
</comment>
<evidence type="ECO:0000256" key="11">
    <source>
        <dbReference type="ARBA" id="ARBA00023015"/>
    </source>
</evidence>
<evidence type="ECO:0000256" key="1">
    <source>
        <dbReference type="ARBA" id="ARBA00006346"/>
    </source>
</evidence>
<dbReference type="GO" id="GO:0042025">
    <property type="term" value="C:host cell nucleus"/>
    <property type="evidence" value="ECO:0007669"/>
    <property type="project" value="UniProtKB-SubCell"/>
</dbReference>
<dbReference type="GO" id="GO:0006351">
    <property type="term" value="P:DNA-templated transcription"/>
    <property type="evidence" value="ECO:0007669"/>
    <property type="project" value="UniProtKB-UniRule"/>
</dbReference>
<evidence type="ECO:0000256" key="15">
    <source>
        <dbReference type="ARBA" id="ARBA00023200"/>
    </source>
</evidence>
<evidence type="ECO:0000256" key="18">
    <source>
        <dbReference type="ARBA" id="ARBA00065188"/>
    </source>
</evidence>
<evidence type="ECO:0000256" key="20">
    <source>
        <dbReference type="RuleBase" id="RU363123"/>
    </source>
</evidence>
<evidence type="ECO:0000256" key="16">
    <source>
        <dbReference type="ARBA" id="ARBA00023280"/>
    </source>
</evidence>
<keyword evidence="4 19" id="KW-1048">Host nucleus</keyword>
<evidence type="ECO:0000256" key="2">
    <source>
        <dbReference type="ARBA" id="ARBA00022482"/>
    </source>
</evidence>
<dbReference type="GO" id="GO:0039548">
    <property type="term" value="P:symbiont-mediated suppression of host cytoplasmic pattern recognition receptor signaling pathway via inhibition of IRF3 activity"/>
    <property type="evidence" value="ECO:0007669"/>
    <property type="project" value="UniProtKB-UniRule"/>
</dbReference>
<dbReference type="GO" id="GO:0039502">
    <property type="term" value="P:symbiont-mediated suppression of host type I interferon-mediated signaling pathway"/>
    <property type="evidence" value="ECO:0007669"/>
    <property type="project" value="UniProtKB-UniRule"/>
</dbReference>
<evidence type="ECO:0000256" key="13">
    <source>
        <dbReference type="ARBA" id="ARBA00023159"/>
    </source>
</evidence>
<keyword evidence="13 19" id="KW-0010">Activator</keyword>
<reference evidence="21" key="1">
    <citation type="journal article" date="2014" name="PLoS ONE">
        <title>Prevalence of HPV 16 and HPV 18 lineages in Galicia, Spain.</title>
        <authorList>
            <person name="Perez S."/>
            <person name="Cid A."/>
            <person name="Inarrea A."/>
            <person name="Pato M."/>
            <person name="Lamas M.J."/>
            <person name="Couso B."/>
            <person name="Gil M."/>
            <person name="Alvarez M.J."/>
            <person name="Rey S."/>
            <person name="Lopez-Miragaya I."/>
            <person name="Melon S."/>
            <person name="Ona Md."/>
        </authorList>
    </citation>
    <scope>NUCLEOTIDE SEQUENCE</scope>
    <source>
        <strain evidence="21">10112</strain>
    </source>
</reference>
<dbReference type="FunFam" id="3.30.240.40:FF:000002">
    <property type="entry name" value="Protein E6"/>
    <property type="match status" value="1"/>
</dbReference>
<accession>A0A059VJI9</accession>
<evidence type="ECO:0000256" key="6">
    <source>
        <dbReference type="ARBA" id="ARBA00022632"/>
    </source>
</evidence>
<feature type="zinc finger region" evidence="19">
    <location>
        <begin position="32"/>
        <end position="68"/>
    </location>
</feature>
<keyword evidence="12 19" id="KW-0238">DNA-binding</keyword>
<evidence type="ECO:0000256" key="10">
    <source>
        <dbReference type="ARBA" id="ARBA00022931"/>
    </source>
</evidence>
<dbReference type="GO" id="GO:0039648">
    <property type="term" value="P:symbiont-mediated perturbation of host ubiquitin-like protein modification"/>
    <property type="evidence" value="ECO:0007669"/>
    <property type="project" value="UniProtKB-UniRule"/>
</dbReference>
<keyword evidence="10 19" id="KW-1092">Inhibition of host IRF3 by virus</keyword>
<organismHost>
    <name type="scientific">Homo sapiens</name>
    <name type="common">Human</name>
    <dbReference type="NCBI Taxonomy" id="9606"/>
</organismHost>
<keyword evidence="16 19" id="KW-0899">Viral immunoevasion</keyword>
<name>A0A059VJI9_HPV18</name>
<keyword evidence="5 19" id="KW-0945">Host-virus interaction</keyword>
<keyword evidence="9 19" id="KW-0862">Zinc</keyword>
<dbReference type="InterPro" id="IPR038575">
    <property type="entry name" value="E6_sf"/>
</dbReference>
<dbReference type="InterPro" id="IPR001334">
    <property type="entry name" value="E6"/>
</dbReference>
<dbReference type="SUPFAM" id="SSF161229">
    <property type="entry name" value="E6 C-terminal domain-like"/>
    <property type="match status" value="2"/>
</dbReference>
<keyword evidence="7 19" id="KW-0479">Metal-binding</keyword>
<dbReference type="SMR" id="A0A059VJI9"/>
<gene>
    <name evidence="19 21" type="primary">E6</name>
</gene>
<organism evidence="21">
    <name type="scientific">Human papillomavirus type 18</name>
    <dbReference type="NCBI Taxonomy" id="333761"/>
    <lineage>
        <taxon>Viruses</taxon>
        <taxon>Monodnaviria</taxon>
        <taxon>Shotokuvirae</taxon>
        <taxon>Cossaviricota</taxon>
        <taxon>Papovaviricetes</taxon>
        <taxon>Zurhausenvirales</taxon>
        <taxon>Papillomaviridae</taxon>
        <taxon>Firstpapillomavirinae</taxon>
        <taxon>Alphapapillomavirus</taxon>
        <taxon>Alphapapillomavirus 7</taxon>
    </lineage>
</organism>
<evidence type="ECO:0000313" key="21">
    <source>
        <dbReference type="EMBL" id="AHZ96677.1"/>
    </source>
</evidence>
<evidence type="ECO:0000256" key="4">
    <source>
        <dbReference type="ARBA" id="ARBA00022562"/>
    </source>
</evidence>
<proteinExistence type="inferred from homology"/>
<comment type="subunit">
    <text evidence="18 19">Forms homodimers. Interacts with ubiquitin-protein ligase UBE3A/E6-AP and thus forms a complex with human TP53. Interacts with human NFX1 and MAGI3. Interacts with human IRF3; this interaction inhibits the establishment of antiviral state. Interacts with human TYK2; this interaction inhibits JAK-STAT activation by interferon alpha. Interacts with host DLG1; this interaction leads to the proteasomal degradation of DLG1.</text>
</comment>
<dbReference type="GO" id="GO:0008270">
    <property type="term" value="F:zinc ion binding"/>
    <property type="evidence" value="ECO:0007669"/>
    <property type="project" value="UniProtKB-KW"/>
</dbReference>
<dbReference type="GO" id="GO:0052150">
    <property type="term" value="P:symbiont-mediated perturbation of host apoptosis"/>
    <property type="evidence" value="ECO:0007669"/>
    <property type="project" value="UniProtKB-KW"/>
</dbReference>
<dbReference type="GO" id="GO:0003677">
    <property type="term" value="F:DNA binding"/>
    <property type="evidence" value="ECO:0007669"/>
    <property type="project" value="UniProtKB-UniRule"/>
</dbReference>
<protein>
    <recommendedName>
        <fullName evidence="19 20">Protein E6</fullName>
    </recommendedName>
</protein>
<comment type="miscellaneous">
    <text evidence="19">Belongs to the high risk human alphapapillomavirus family. The cancer-causing human papillomavirus E6 protein has a unique carboxy terminal PDZ domain containing substrate.</text>
</comment>
<keyword evidence="2 19" id="KW-1113">Inhibition of host RLR pathway by virus</keyword>
<comment type="subcellular location">
    <subcellularLocation>
        <location evidence="19 20">Host cytoplasm</location>
    </subcellularLocation>
    <subcellularLocation>
        <location evidence="19 20">Host nucleus</location>
    </subcellularLocation>
</comment>
<evidence type="ECO:0000256" key="8">
    <source>
        <dbReference type="ARBA" id="ARBA00022771"/>
    </source>
</evidence>
<keyword evidence="3 19" id="KW-0244">Early protein</keyword>
<dbReference type="GO" id="GO:0030430">
    <property type="term" value="C:host cell cytoplasm"/>
    <property type="evidence" value="ECO:0007669"/>
    <property type="project" value="UniProtKB-SubCell"/>
</dbReference>
<dbReference type="GO" id="GO:0006355">
    <property type="term" value="P:regulation of DNA-templated transcription"/>
    <property type="evidence" value="ECO:0007669"/>
    <property type="project" value="UniProtKB-UniRule"/>
</dbReference>
<evidence type="ECO:0000256" key="14">
    <source>
        <dbReference type="ARBA" id="ARBA00023163"/>
    </source>
</evidence>
<keyword evidence="8 19" id="KW-0863">Zinc-finger</keyword>
<keyword evidence="6 19" id="KW-1090">Inhibition of host innate immune response by virus</keyword>
<dbReference type="FunFam" id="3.30.240.40:FF:000001">
    <property type="entry name" value="Protein E6"/>
    <property type="match status" value="1"/>
</dbReference>
<dbReference type="Pfam" id="PF00518">
    <property type="entry name" value="E6"/>
    <property type="match status" value="1"/>
</dbReference>
<keyword evidence="15 19" id="KW-1035">Host cytoplasm</keyword>
<dbReference type="Gene3D" id="3.30.240.40">
    <property type="entry name" value="E6 early regulatory protein"/>
    <property type="match status" value="2"/>
</dbReference>
<sequence length="158" mass="18853">MARFEDPTRRPYKLPDLCTELNTSLQDIEITCVYCKTVLELTEVFEFAFKDLFVVYRDSIPHAACHKCIDFYSRIRELRHYSDSVYGDTLEKLTNTGLYNLLIRCLRCQKPLNPAEKLRHLNEKRRFHNIAGHYRGQCHSCCNRARQERLQRHRETQV</sequence>
<dbReference type="GO" id="GO:0030165">
    <property type="term" value="F:PDZ domain binding"/>
    <property type="evidence" value="ECO:0007669"/>
    <property type="project" value="UniProtKB-UniRule"/>
</dbReference>
<dbReference type="EMBL" id="KJ543710">
    <property type="protein sequence ID" value="AHZ96677.1"/>
    <property type="molecule type" value="Genomic_DNA"/>
</dbReference>
<dbReference type="HAMAP" id="MF_04006">
    <property type="entry name" value="HPV_E6"/>
    <property type="match status" value="1"/>
</dbReference>
<comment type="function">
    <text evidence="19">Plays a major role in the induction and maintenance of cellular transformation. Acts mainly as an oncoprotein by stimulating the destruction of many host cell key regulatory proteins. E6 associates with host UBE3A/E6-AP ubiquitin-protein ligase, and inactivates tumor suppressors TP53 and TP73 by targeting them to the 26S proteasome for degradation. In turn, DNA damage and chromosomal instabilities increase and lead to cell proliferation and cancer development. The complex E6/E6AP targets several other substrates to degradation via the proteasome including host DLG1 or NFX-91, a repressor of human telomerase reverse transcriptase (hTERT). The resulting increased expression of hTERT prevents the shortening of telomere length leading to cell immortalization. Other cellular targets including BAK1, Fas-associated death domain-containing protein (FADD) and procaspase 8, are degraded by E6/E6AP causing inhibition of apoptosis. E6 also inhibits immune response by interacting with host IRF3 and TYK2. These interactions prevent IRF3 transcriptional activities and inhibit TYK2-mediated JAK-STAT activation by interferon alpha resulting in inhibition of the interferon signaling pathway.</text>
</comment>
<feature type="short sequence motif" description="PDZ-binding domain" evidence="19">
    <location>
        <begin position="156"/>
        <end position="158"/>
    </location>
</feature>
<evidence type="ECO:0000256" key="7">
    <source>
        <dbReference type="ARBA" id="ARBA00022723"/>
    </source>
</evidence>
<evidence type="ECO:0000256" key="3">
    <source>
        <dbReference type="ARBA" id="ARBA00022518"/>
    </source>
</evidence>
<evidence type="ECO:0000256" key="17">
    <source>
        <dbReference type="ARBA" id="ARBA00023323"/>
    </source>
</evidence>
<feature type="zinc finger region" evidence="19">
    <location>
        <begin position="105"/>
        <end position="141"/>
    </location>
</feature>
<keyword evidence="17 19" id="KW-1119">Modulation of host cell apoptosis by virus</keyword>
<keyword evidence="14 19" id="KW-0804">Transcription</keyword>
<keyword evidence="11 19" id="KW-0805">Transcription regulation</keyword>
<evidence type="ECO:0000256" key="9">
    <source>
        <dbReference type="ARBA" id="ARBA00022833"/>
    </source>
</evidence>
<evidence type="ECO:0000256" key="5">
    <source>
        <dbReference type="ARBA" id="ARBA00022581"/>
    </source>
</evidence>
<evidence type="ECO:0000256" key="12">
    <source>
        <dbReference type="ARBA" id="ARBA00023125"/>
    </source>
</evidence>